<dbReference type="Proteomes" id="UP000321621">
    <property type="component" value="Unassembled WGS sequence"/>
</dbReference>
<evidence type="ECO:0000313" key="1">
    <source>
        <dbReference type="EMBL" id="RIV47530.1"/>
    </source>
</evidence>
<accession>A0A3A1NM76</accession>
<gene>
    <name evidence="1" type="ORF">D2V05_00055</name>
    <name evidence="2" type="ORF">FQ017_00050</name>
</gene>
<protein>
    <submittedName>
        <fullName evidence="1">Uncharacterized protein</fullName>
    </submittedName>
</protein>
<evidence type="ECO:0000313" key="2">
    <source>
        <dbReference type="EMBL" id="TXK01619.1"/>
    </source>
</evidence>
<dbReference type="OrthoDB" id="1333250at2"/>
<comment type="caution">
    <text evidence="1">The sequence shown here is derived from an EMBL/GenBank/DDBJ whole genome shotgun (WGS) entry which is preliminary data.</text>
</comment>
<evidence type="ECO:0000313" key="3">
    <source>
        <dbReference type="Proteomes" id="UP000266691"/>
    </source>
</evidence>
<name>A0A3A1NM76_9FLAO</name>
<dbReference type="Proteomes" id="UP000266691">
    <property type="component" value="Unassembled WGS sequence"/>
</dbReference>
<evidence type="ECO:0000313" key="4">
    <source>
        <dbReference type="Proteomes" id="UP000321621"/>
    </source>
</evidence>
<dbReference type="RefSeq" id="WP_119645474.1">
    <property type="nucleotide sequence ID" value="NZ_QXFI01000005.1"/>
</dbReference>
<organism evidence="1 3">
    <name type="scientific">Flagellimonas pelagia</name>
    <dbReference type="NCBI Taxonomy" id="2306998"/>
    <lineage>
        <taxon>Bacteria</taxon>
        <taxon>Pseudomonadati</taxon>
        <taxon>Bacteroidota</taxon>
        <taxon>Flavobacteriia</taxon>
        <taxon>Flavobacteriales</taxon>
        <taxon>Flavobacteriaceae</taxon>
        <taxon>Flagellimonas</taxon>
    </lineage>
</organism>
<reference evidence="1 3" key="1">
    <citation type="submission" date="2018-08" db="EMBL/GenBank/DDBJ databases">
        <title>Proposal of Muricauda 72 sp.nov. and Muricauda NH166 sp.nov., isolated from seawater.</title>
        <authorList>
            <person name="Cheng H."/>
            <person name="Wu Y.-H."/>
            <person name="Guo L.-L."/>
            <person name="Xu X.-W."/>
        </authorList>
    </citation>
    <scope>NUCLEOTIDE SEQUENCE [LARGE SCALE GENOMIC DNA]</scope>
    <source>
        <strain evidence="1 3">72</strain>
    </source>
</reference>
<proteinExistence type="predicted"/>
<sequence length="192" mass="22669">METKELIKAFKQGKTGNCVSIAIIKAGIQIFGIDKVFNHLWVDDICEVTMRDGYELSFTREEFIKGEKGSKFQLLNNKEIFDYANLCFTVMAKRAQVEENDDFENMTFEKAIETLNDGEYYRHGPDWIGLQYNILNTKRKHVWKQKGVVGASKKHCFFASEGIEDDYGRIEYIRGFERRFCKWYRVTEKQYF</sequence>
<dbReference type="EMBL" id="QXFI01000005">
    <property type="protein sequence ID" value="RIV47530.1"/>
    <property type="molecule type" value="Genomic_DNA"/>
</dbReference>
<dbReference type="EMBL" id="VNWK01000005">
    <property type="protein sequence ID" value="TXK01619.1"/>
    <property type="molecule type" value="Genomic_DNA"/>
</dbReference>
<dbReference type="AlphaFoldDB" id="A0A3A1NM76"/>
<reference evidence="2 4" key="2">
    <citation type="submission" date="2019-07" db="EMBL/GenBank/DDBJ databases">
        <title>Draft genome of two Muricauda strains isolated from deep sea.</title>
        <authorList>
            <person name="Sun C."/>
        </authorList>
    </citation>
    <scope>NUCLEOTIDE SEQUENCE [LARGE SCALE GENOMIC DNA]</scope>
    <source>
        <strain evidence="2 4">72</strain>
    </source>
</reference>
<keyword evidence="4" id="KW-1185">Reference proteome</keyword>